<comment type="subcellular location">
    <subcellularLocation>
        <location evidence="1">Nucleus</location>
    </subcellularLocation>
</comment>
<dbReference type="PANTHER" id="PTHR46235:SF13">
    <property type="entry name" value="EDM2-LIKE PROTEIN1"/>
    <property type="match status" value="1"/>
</dbReference>
<evidence type="ECO:0000256" key="6">
    <source>
        <dbReference type="SAM" id="MobiDB-lite"/>
    </source>
</evidence>
<dbReference type="InterPro" id="IPR058939">
    <property type="entry name" value="Mtase_EDM2"/>
</dbReference>
<dbReference type="GO" id="GO:0005634">
    <property type="term" value="C:nucleus"/>
    <property type="evidence" value="ECO:0007669"/>
    <property type="project" value="UniProtKB-SubCell"/>
</dbReference>
<keyword evidence="9" id="KW-1185">Reference proteome</keyword>
<dbReference type="Gene3D" id="3.30.40.10">
    <property type="entry name" value="Zinc/RING finger domain, C3HC4 (zinc finger)"/>
    <property type="match status" value="2"/>
</dbReference>
<feature type="domain" description="Zinc finger PHD-type" evidence="7">
    <location>
        <begin position="298"/>
        <end position="364"/>
    </location>
</feature>
<evidence type="ECO:0000313" key="8">
    <source>
        <dbReference type="EMBL" id="CAI9090212.1"/>
    </source>
</evidence>
<dbReference type="Pfam" id="PF26055">
    <property type="entry name" value="Mtase_EDM2"/>
    <property type="match status" value="1"/>
</dbReference>
<sequence length="1822" mass="208414">MDMTSTWRSQGMASSDEEGEIVPHSVTNFHFVNDKNEPISFSVLPVKWSDDEEMTECFSQDKIFLLGTDDTGLQKVYKQVVAWKFDLSYVLPEIYVLSKDQKWIKLDKPRKSYEEIIKSILVTIHFLHCVKRNPRECQDTAIWYQLLKARTFEVPPCEKDLSGHMELINEARMRDKDIAESEYMASVVSKVYDNLQAANEDSRAPKKLKFVVDDIYEDDCNECDSKADEGLEEYFDSVCALCDDGGEILCCEGRCIRSFHPTVKSGIESNCQSLGYSLEQAKAIPTFLCQNCRYQMHQCFGCGKLGSSNKSVSADVFPCVSATCGHFYHPQCVSKLLFPSDEEKVEELRSKIAVGDSFTCPMHKCLVCKQVENKKVYELQFAICRRCPKAYHRKCLPRTISFIRDQENNIQRRAWEGLLRDRILIYCMDHEIISELETARRDHLLFPGNVTKQQYLLGSGSSEVSVRDVKRSKKLGSLELEERPAIKVTRSLKELYDSSIAGVSGSNVATGIPKRKRGRPPKSSLVTQMSVDELKHSTLGEKESSHNIVHSNSKRVEFPSGKDNSALTKKSSIKRTCSVQPSENSEIQNRVLAIIESTNASFDQEQFVKEKKEKSRINSYCSNFNVDKSITMGKVECAVKAIRAALRKLEDGGTIEDAKAVCEPEILDQLMRWKRKLRVYLAPFYHGMRYTSFGRHFTKFEKLKEVVEKLQWYVKDGDMIVDFCCGSNDFSCLMKEALDKMGRQCSFKNYDLIQPKNTFNFEKRDWMTVQTGELPAGRSLIMGLNPPFGVHAALANRFIEKALRFRPKLLILIVPRETERLDSKKFPYDLIWEDAELLSGKSFYLPGVLDGHARQVEQWNVEPPPLYLWSHPEWTDRHRSIAQVHGHIRKAENMPVYQQSRRHYLQAEHDGVDMEFSPVTRNSILAMHLVLPNVYTYGEPEKVKKTQTKIILHFHRPALQLRMPDGSRSLLPFSVKFFMEMASSDEEGEIVPDSVTNFHFVNDKDEPISFSVLPVKWGDDEQMTEAFCQEKTLFLILQGVDDSGFQNICKKVIAWKFELSYLLPEIYVLTQDQKWIKLDKPRKRYEETIKSVLVTIHFLHYVKRNPEEHQDTVIWTFEVPPSENDLSDHMGLINEARLRDKEIAESESLKQYMETIVSKVNGNTQDSNEDSPALKLKFSVDETEEDDCNEYGSDADECLEEPFYSVCAYCDDGGQLLCAPLARENLIFTAVCSLSQDYGGDGVDYSHHFDTNIRFTTIEAAVLWAKKTAISLKFTVVKASKTDETKKLLRSRKCVPSRDTKNRVRETKAQYCGCSFRLLAQIRPGESIFGIRSCLGRNGTHNHQFGSFEEGQMQMSGLSDKSKAIVDELTAINVTLSAMLRAIQQKFPDEHVVIKQTYNYKSRMQVEKRKCKTLVDHFFEITHQHKYMIIMANEKEEHTIFTELSLKAFNRRPEFLSRVNEFLHHELEEEEHHEQKSFEEQEQHHDQMSFEEPTVKTSVKGRPKVNIPRKRCYWEKYTIGSGRSCMSTSLPIYDDSHTDAVADADADTDAAPSPLALRRITLLRLPGGECGGECGGEYGGECGVNWNDDEEMTDTAFCQEKTLFLQGTDDSGLQRIYKKVIAWKFELSYVLPEIYVLSKDRKWMKLGEYHIILKLIIIMVSIICRSFEFPPSQKDLSDHIGLINEARQRDKDIAESEYLVSIVSKVHGETQADNEAIQTFLCKNCRYQMHQCFPCGQLGSSDKSSDAEQSALLAGSSACMAYEPSSPGFDPVTCCFKPPDIHFDAISAKQQSQHRLESSIAPACINNHCPFMQYEESESVVA</sequence>
<evidence type="ECO:0000256" key="2">
    <source>
        <dbReference type="ARBA" id="ARBA00022723"/>
    </source>
</evidence>
<evidence type="ECO:0000256" key="4">
    <source>
        <dbReference type="ARBA" id="ARBA00022833"/>
    </source>
</evidence>
<dbReference type="CDD" id="cd15566">
    <property type="entry name" value="PHD3_NSD"/>
    <property type="match status" value="1"/>
</dbReference>
<feature type="domain" description="Zinc finger PHD-type" evidence="7">
    <location>
        <begin position="365"/>
        <end position="431"/>
    </location>
</feature>
<protein>
    <submittedName>
        <fullName evidence="8">OLC1v1024938C1</fullName>
    </submittedName>
</protein>
<dbReference type="InterPro" id="IPR022702">
    <property type="entry name" value="Cytosine_MeTrfase1_RFD"/>
</dbReference>
<accession>A0AAV1C6Y0</accession>
<dbReference type="InterPro" id="IPR055198">
    <property type="entry name" value="NSD_PHD"/>
</dbReference>
<dbReference type="SMART" id="SM00249">
    <property type="entry name" value="PHD"/>
    <property type="match status" value="3"/>
</dbReference>
<organism evidence="8 9">
    <name type="scientific">Oldenlandia corymbosa var. corymbosa</name>
    <dbReference type="NCBI Taxonomy" id="529605"/>
    <lineage>
        <taxon>Eukaryota</taxon>
        <taxon>Viridiplantae</taxon>
        <taxon>Streptophyta</taxon>
        <taxon>Embryophyta</taxon>
        <taxon>Tracheophyta</taxon>
        <taxon>Spermatophyta</taxon>
        <taxon>Magnoliopsida</taxon>
        <taxon>eudicotyledons</taxon>
        <taxon>Gunneridae</taxon>
        <taxon>Pentapetalae</taxon>
        <taxon>asterids</taxon>
        <taxon>lamiids</taxon>
        <taxon>Gentianales</taxon>
        <taxon>Rubiaceae</taxon>
        <taxon>Rubioideae</taxon>
        <taxon>Spermacoceae</taxon>
        <taxon>Hedyotis-Oldenlandia complex</taxon>
        <taxon>Oldenlandia</taxon>
    </lineage>
</organism>
<dbReference type="InterPro" id="IPR013083">
    <property type="entry name" value="Znf_RING/FYVE/PHD"/>
</dbReference>
<name>A0AAV1C6Y0_OLDCO</name>
<dbReference type="Pfam" id="PF12047">
    <property type="entry name" value="DNMT1-RFD"/>
    <property type="match status" value="2"/>
</dbReference>
<dbReference type="GO" id="GO:0006338">
    <property type="term" value="P:chromatin remodeling"/>
    <property type="evidence" value="ECO:0007669"/>
    <property type="project" value="UniProtKB-ARBA"/>
</dbReference>
<keyword evidence="3" id="KW-0863">Zinc-finger</keyword>
<gene>
    <name evidence="8" type="ORF">OLC1_LOCUS2417</name>
</gene>
<evidence type="ECO:0000256" key="5">
    <source>
        <dbReference type="ARBA" id="ARBA00023242"/>
    </source>
</evidence>
<dbReference type="EMBL" id="OX459118">
    <property type="protein sequence ID" value="CAI9090212.1"/>
    <property type="molecule type" value="Genomic_DNA"/>
</dbReference>
<dbReference type="Proteomes" id="UP001161247">
    <property type="component" value="Chromosome 1"/>
</dbReference>
<keyword evidence="2" id="KW-0479">Metal-binding</keyword>
<keyword evidence="5" id="KW-0539">Nucleus</keyword>
<feature type="domain" description="Zinc finger PHD-type" evidence="7">
    <location>
        <begin position="238"/>
        <end position="293"/>
    </location>
</feature>
<dbReference type="CDD" id="cd15565">
    <property type="entry name" value="PHD2_NSD"/>
    <property type="match status" value="1"/>
</dbReference>
<proteinExistence type="predicted"/>
<feature type="region of interest" description="Disordered" evidence="6">
    <location>
        <begin position="1468"/>
        <end position="1501"/>
    </location>
</feature>
<evidence type="ECO:0000256" key="3">
    <source>
        <dbReference type="ARBA" id="ARBA00022771"/>
    </source>
</evidence>
<feature type="compositionally biased region" description="Basic and acidic residues" evidence="6">
    <location>
        <begin position="1468"/>
        <end position="1488"/>
    </location>
</feature>
<reference evidence="8" key="1">
    <citation type="submission" date="2023-03" db="EMBL/GenBank/DDBJ databases">
        <authorList>
            <person name="Julca I."/>
        </authorList>
    </citation>
    <scope>NUCLEOTIDE SEQUENCE</scope>
</reference>
<dbReference type="InterPro" id="IPR001965">
    <property type="entry name" value="Znf_PHD"/>
</dbReference>
<evidence type="ECO:0000313" key="9">
    <source>
        <dbReference type="Proteomes" id="UP001161247"/>
    </source>
</evidence>
<dbReference type="GO" id="GO:0008270">
    <property type="term" value="F:zinc ion binding"/>
    <property type="evidence" value="ECO:0007669"/>
    <property type="project" value="UniProtKB-KW"/>
</dbReference>
<dbReference type="PANTHER" id="PTHR46235">
    <property type="entry name" value="PHD FINGER-CONTAINING PROTEIN DDB_G0268158"/>
    <property type="match status" value="1"/>
</dbReference>
<evidence type="ECO:0000256" key="1">
    <source>
        <dbReference type="ARBA" id="ARBA00004123"/>
    </source>
</evidence>
<keyword evidence="4" id="KW-0862">Zinc</keyword>
<evidence type="ECO:0000259" key="7">
    <source>
        <dbReference type="SMART" id="SM00249"/>
    </source>
</evidence>
<dbReference type="Pfam" id="PF22908">
    <property type="entry name" value="PHD_NSD"/>
    <property type="match status" value="1"/>
</dbReference>